<gene>
    <name evidence="1" type="ORF">JCM21142_114565</name>
</gene>
<evidence type="ECO:0000313" key="1">
    <source>
        <dbReference type="EMBL" id="GAF05811.1"/>
    </source>
</evidence>
<dbReference type="EMBL" id="BAMD01000130">
    <property type="protein sequence ID" value="GAF05811.1"/>
    <property type="molecule type" value="Genomic_DNA"/>
</dbReference>
<evidence type="ECO:0000313" key="2">
    <source>
        <dbReference type="Proteomes" id="UP000019402"/>
    </source>
</evidence>
<name>W7YMB3_9BACT</name>
<comment type="caution">
    <text evidence="1">The sequence shown here is derived from an EMBL/GenBank/DDBJ whole genome shotgun (WGS) entry which is preliminary data.</text>
</comment>
<reference evidence="1 2" key="1">
    <citation type="journal article" date="2014" name="Genome Announc.">
        <title>Draft Genome Sequence of Cytophaga fermentans JCM 21142T, a Facultative Anaerobe Isolated from Marine Mud.</title>
        <authorList>
            <person name="Starns D."/>
            <person name="Oshima K."/>
            <person name="Suda W."/>
            <person name="Iino T."/>
            <person name="Yuki M."/>
            <person name="Inoue J."/>
            <person name="Kitamura K."/>
            <person name="Iida T."/>
            <person name="Darby A."/>
            <person name="Hattori M."/>
            <person name="Ohkuma M."/>
        </authorList>
    </citation>
    <scope>NUCLEOTIDE SEQUENCE [LARGE SCALE GENOMIC DNA]</scope>
    <source>
        <strain evidence="1 2">JCM 21142</strain>
    </source>
</reference>
<keyword evidence="2" id="KW-1185">Reference proteome</keyword>
<dbReference type="AlphaFoldDB" id="W7YMB3"/>
<protein>
    <submittedName>
        <fullName evidence="1">Uncharacterized protein</fullName>
    </submittedName>
</protein>
<proteinExistence type="predicted"/>
<organism evidence="1 2">
    <name type="scientific">Saccharicrinis fermentans DSM 9555 = JCM 21142</name>
    <dbReference type="NCBI Taxonomy" id="869213"/>
    <lineage>
        <taxon>Bacteria</taxon>
        <taxon>Pseudomonadati</taxon>
        <taxon>Bacteroidota</taxon>
        <taxon>Bacteroidia</taxon>
        <taxon>Marinilabiliales</taxon>
        <taxon>Marinilabiliaceae</taxon>
        <taxon>Saccharicrinis</taxon>
    </lineage>
</organism>
<accession>W7YMB3</accession>
<sequence>MTTINNIYTQLLALTREFSGANMKFKLLKINLPLIHSDMGEIFIYTLAIGNGKASYFSFCDLLKLKNKLDP</sequence>
<dbReference type="Proteomes" id="UP000019402">
    <property type="component" value="Unassembled WGS sequence"/>
</dbReference>